<proteinExistence type="predicted"/>
<dbReference type="EMBL" id="ALIE01000145">
    <property type="protein sequence ID" value="EJS42581.1"/>
    <property type="molecule type" value="Genomic_DNA"/>
</dbReference>
<reference evidence="2 3" key="1">
    <citation type="journal article" date="2013" name="BMC Genomics">
        <title>High quality de novo sequencing and assembly of the Saccharomyces arboricolus genome.</title>
        <authorList>
            <person name="Liti G."/>
            <person name="Nguyen Ba A.N."/>
            <person name="Blythe M."/>
            <person name="Mueller C.A."/>
            <person name="Bergstroem A."/>
            <person name="Cubillos F.A."/>
            <person name="Dafhnis-Calas F."/>
            <person name="Khoshraftar S."/>
            <person name="Malla S."/>
            <person name="Mehta N."/>
            <person name="Siow C.C."/>
            <person name="Warringer J."/>
            <person name="Moses A.M."/>
            <person name="Louis E.J."/>
            <person name="Nieduszynski C.A."/>
        </authorList>
    </citation>
    <scope>NUCLEOTIDE SEQUENCE [LARGE SCALE GENOMIC DNA]</scope>
    <source>
        <strain evidence="3">H-6 / AS 2.3317 / CBS 10644</strain>
    </source>
</reference>
<keyword evidence="3" id="KW-1185">Reference proteome</keyword>
<protein>
    <submittedName>
        <fullName evidence="2">YLR346C</fullName>
    </submittedName>
</protein>
<organism evidence="2 3">
    <name type="scientific">Saccharomyces arboricola (strain H-6 / AS 2.3317 / CBS 10644)</name>
    <name type="common">Yeast</name>
    <dbReference type="NCBI Taxonomy" id="1160507"/>
    <lineage>
        <taxon>Eukaryota</taxon>
        <taxon>Fungi</taxon>
        <taxon>Dikarya</taxon>
        <taxon>Ascomycota</taxon>
        <taxon>Saccharomycotina</taxon>
        <taxon>Saccharomycetes</taxon>
        <taxon>Saccharomycetales</taxon>
        <taxon>Saccharomycetaceae</taxon>
        <taxon>Saccharomyces</taxon>
    </lineage>
</organism>
<dbReference type="OrthoDB" id="4069406at2759"/>
<evidence type="ECO:0000313" key="2">
    <source>
        <dbReference type="EMBL" id="EJS42581.1"/>
    </source>
</evidence>
<evidence type="ECO:0000313" key="3">
    <source>
        <dbReference type="Proteomes" id="UP000006968"/>
    </source>
</evidence>
<dbReference type="Proteomes" id="UP000006968">
    <property type="component" value="Chromosome XII"/>
</dbReference>
<feature type="region of interest" description="Disordered" evidence="1">
    <location>
        <begin position="78"/>
        <end position="100"/>
    </location>
</feature>
<dbReference type="AlphaFoldDB" id="J8Q1R4"/>
<gene>
    <name evidence="2" type="ORF">SU7_2342</name>
</gene>
<name>J8Q1R4_SACAR</name>
<accession>J8Q1R4</accession>
<evidence type="ECO:0000256" key="1">
    <source>
        <dbReference type="SAM" id="MobiDB-lite"/>
    </source>
</evidence>
<sequence length="100" mass="11322">MQSVSNCPMKVVSKNTINSANLTGWVAYPWKHINVVGSGRYVSSKPDKITRYDLLKAAYEAEKQDQLMESGWAGKRKHKKRTKVTLETISEENSSNESLF</sequence>
<comment type="caution">
    <text evidence="2">The sequence shown here is derived from an EMBL/GenBank/DDBJ whole genome shotgun (WGS) entry which is preliminary data.</text>
</comment>
<feature type="compositionally biased region" description="Low complexity" evidence="1">
    <location>
        <begin position="91"/>
        <end position="100"/>
    </location>
</feature>
<dbReference type="HOGENOM" id="CLU_2307651_0_0_1"/>